<feature type="transmembrane region" description="Helical" evidence="1">
    <location>
        <begin position="92"/>
        <end position="115"/>
    </location>
</feature>
<dbReference type="Proteomes" id="UP000097892">
    <property type="component" value="Segment"/>
</dbReference>
<dbReference type="KEGG" id="vg:11464272"/>
<keyword evidence="3" id="KW-1185">Reference proteome</keyword>
<dbReference type="EMBL" id="FJ483967">
    <property type="protein sequence ID" value="AEV80902.1"/>
    <property type="molecule type" value="Genomic_DNA"/>
</dbReference>
<accession>G8XSV6</accession>
<gene>
    <name evidence="2" type="primary">UL42</name>
</gene>
<proteinExistence type="predicted"/>
<protein>
    <submittedName>
        <fullName evidence="2">Protein UL42</fullName>
    </submittedName>
</protein>
<keyword evidence="1" id="KW-0472">Membrane</keyword>
<dbReference type="InterPro" id="IPR035110">
    <property type="entry name" value="UL42"/>
</dbReference>
<evidence type="ECO:0000256" key="1">
    <source>
        <dbReference type="SAM" id="Phobius"/>
    </source>
</evidence>
<keyword evidence="1" id="KW-0812">Transmembrane</keyword>
<sequence>MAAPLQCPVLVGMEDPDLPPPSYEEAMCSGNVTLTALPMSAMALPPPYEEQCLSTSLEMDPISERDSNCPGRPTSNMENLLLSDNFYSGLKWTLALFIMAVVGLIFIAIIFAVVISRRH</sequence>
<evidence type="ECO:0000313" key="2">
    <source>
        <dbReference type="EMBL" id="AEV80902.1"/>
    </source>
</evidence>
<reference evidence="2" key="1">
    <citation type="submission" date="2011-12" db="EMBL/GenBank/DDBJ databases">
        <title>Comparative genomics of primate cytomegaloviruses.</title>
        <authorList>
            <person name="Davison A.J."/>
            <person name="Holton M."/>
            <person name="Dolan A."/>
            <person name="Dargan D.J."/>
            <person name="Gatherer D."/>
            <person name="Hayward G.S."/>
        </authorList>
    </citation>
    <scope>NUCLEOTIDE SEQUENCE [LARGE SCALE GENOMIC DNA]</scope>
    <source>
        <strain evidence="2">SqSHV</strain>
    </source>
</reference>
<name>G8XSV6_9BETA</name>
<dbReference type="OrthoDB" id="41017at10239"/>
<dbReference type="GeneID" id="11464272"/>
<keyword evidence="1" id="KW-1133">Transmembrane helix</keyword>
<dbReference type="RefSeq" id="YP_004940214.1">
    <property type="nucleotide sequence ID" value="NC_016448.1"/>
</dbReference>
<evidence type="ECO:0000313" key="3">
    <source>
        <dbReference type="Proteomes" id="UP000097892"/>
    </source>
</evidence>
<dbReference type="Pfam" id="PF17638">
    <property type="entry name" value="UL42"/>
    <property type="match status" value="1"/>
</dbReference>
<organism evidence="2 3">
    <name type="scientific">Saimiriine betaherpesvirus 4</name>
    <dbReference type="NCBI Taxonomy" id="1535247"/>
    <lineage>
        <taxon>Viruses</taxon>
        <taxon>Duplodnaviria</taxon>
        <taxon>Heunggongvirae</taxon>
        <taxon>Peploviricota</taxon>
        <taxon>Herviviricetes</taxon>
        <taxon>Herpesvirales</taxon>
        <taxon>Orthoherpesviridae</taxon>
        <taxon>Betaherpesvirinae</taxon>
        <taxon>Cytomegalovirus</taxon>
        <taxon>Cytomegalovirus saimiriinebeta4</taxon>
    </lineage>
</organism>